<dbReference type="AlphaFoldDB" id="A0A6P7FLY3"/>
<protein>
    <submittedName>
        <fullName evidence="4">Uncharacterized protein LOC114330715</fullName>
    </submittedName>
</protein>
<dbReference type="InterPro" id="IPR036179">
    <property type="entry name" value="Ig-like_dom_sf"/>
</dbReference>
<dbReference type="InterPro" id="IPR013783">
    <property type="entry name" value="Ig-like_fold"/>
</dbReference>
<dbReference type="SUPFAM" id="SSF48726">
    <property type="entry name" value="Immunoglobulin"/>
    <property type="match status" value="2"/>
</dbReference>
<proteinExistence type="predicted"/>
<dbReference type="PANTHER" id="PTHR21261">
    <property type="entry name" value="BEAT PROTEIN"/>
    <property type="match status" value="1"/>
</dbReference>
<dbReference type="InterPro" id="IPR013162">
    <property type="entry name" value="CD80_C2-set"/>
</dbReference>
<dbReference type="InterPro" id="IPR007110">
    <property type="entry name" value="Ig-like_dom"/>
</dbReference>
<dbReference type="Pfam" id="PF08205">
    <property type="entry name" value="C2-set_2"/>
    <property type="match status" value="1"/>
</dbReference>
<evidence type="ECO:0000259" key="3">
    <source>
        <dbReference type="PROSITE" id="PS50835"/>
    </source>
</evidence>
<dbReference type="Gene3D" id="2.60.40.10">
    <property type="entry name" value="Immunoglobulins"/>
    <property type="match status" value="2"/>
</dbReference>
<evidence type="ECO:0000256" key="2">
    <source>
        <dbReference type="SAM" id="MobiDB-lite"/>
    </source>
</evidence>
<dbReference type="FunCoup" id="A0A6P7FLY3">
    <property type="interactions" value="6"/>
</dbReference>
<feature type="domain" description="Ig-like" evidence="3">
    <location>
        <begin position="1"/>
        <end position="108"/>
    </location>
</feature>
<evidence type="ECO:0000313" key="4">
    <source>
        <dbReference type="RefSeq" id="XP_028135932.1"/>
    </source>
</evidence>
<evidence type="ECO:0000256" key="1">
    <source>
        <dbReference type="ARBA" id="ARBA00023157"/>
    </source>
</evidence>
<keyword evidence="1" id="KW-1015">Disulfide bond</keyword>
<dbReference type="InParanoid" id="A0A6P7FLY3"/>
<feature type="domain" description="Ig-like" evidence="3">
    <location>
        <begin position="117"/>
        <end position="213"/>
    </location>
</feature>
<accession>A0A6P7FLY3</accession>
<reference evidence="4" key="1">
    <citation type="submission" date="2025-08" db="UniProtKB">
        <authorList>
            <consortium name="RefSeq"/>
        </authorList>
    </citation>
    <scope>IDENTIFICATION</scope>
    <source>
        <tissue evidence="4">Whole insect</tissue>
    </source>
</reference>
<dbReference type="PANTHER" id="PTHR21261:SF15">
    <property type="entry name" value="BEATEN PATH IIIA, ISOFORM D-RELATED"/>
    <property type="match status" value="1"/>
</dbReference>
<name>A0A6P7FLY3_DIAVI</name>
<dbReference type="FunFam" id="2.60.40.10:FF:000437">
    <property type="entry name" value="Beat-IIIc, isoform A"/>
    <property type="match status" value="1"/>
</dbReference>
<dbReference type="PROSITE" id="PS50835">
    <property type="entry name" value="IG_LIKE"/>
    <property type="match status" value="2"/>
</dbReference>
<dbReference type="RefSeq" id="XP_028135932.1">
    <property type="nucleotide sequence ID" value="XM_028280131.1"/>
</dbReference>
<feature type="compositionally biased region" description="Polar residues" evidence="2">
    <location>
        <begin position="155"/>
        <end position="167"/>
    </location>
</feature>
<feature type="region of interest" description="Disordered" evidence="2">
    <location>
        <begin position="151"/>
        <end position="173"/>
    </location>
</feature>
<gene>
    <name evidence="4" type="primary">LOC114330715</name>
</gene>
<organism evidence="4">
    <name type="scientific">Diabrotica virgifera virgifera</name>
    <name type="common">western corn rootworm</name>
    <dbReference type="NCBI Taxonomy" id="50390"/>
    <lineage>
        <taxon>Eukaryota</taxon>
        <taxon>Metazoa</taxon>
        <taxon>Ecdysozoa</taxon>
        <taxon>Arthropoda</taxon>
        <taxon>Hexapoda</taxon>
        <taxon>Insecta</taxon>
        <taxon>Pterygota</taxon>
        <taxon>Neoptera</taxon>
        <taxon>Endopterygota</taxon>
        <taxon>Coleoptera</taxon>
        <taxon>Polyphaga</taxon>
        <taxon>Cucujiformia</taxon>
        <taxon>Chrysomeloidea</taxon>
        <taxon>Chrysomelidae</taxon>
        <taxon>Galerucinae</taxon>
        <taxon>Diabroticina</taxon>
        <taxon>Diabroticites</taxon>
        <taxon>Diabrotica</taxon>
    </lineage>
</organism>
<sequence length="267" mass="29911">MEAPPVADLRQNMTLDCHFDMGNEDLYAVKWYKDDQEFFRYMPRGQQKTLLFPVPGVQVRSSETDCSQVRCKIILSGLSRIHSSGAYRCEISSEAPAFRLASETHNVTVAAIPQANPKIDGLVKSYVEGDNFSVKCTSDYADPEPILTWKINGNDPPSNAISHTSSSEPDHNGLVSRTISLRLTVDKRMPHGNDVEVTCESAQPGIPEAKKITSYKVSIRREGEPQVLKNQKWYSTGTASFKSGPRFHIAWLVIWVFVVKWTVSSKM</sequence>